<organism evidence="1 2">
    <name type="scientific">Escherichia coli</name>
    <dbReference type="NCBI Taxonomy" id="562"/>
    <lineage>
        <taxon>Bacteria</taxon>
        <taxon>Pseudomonadati</taxon>
        <taxon>Pseudomonadota</taxon>
        <taxon>Gammaproteobacteria</taxon>
        <taxon>Enterobacterales</taxon>
        <taxon>Enterobacteriaceae</taxon>
        <taxon>Escherichia</taxon>
    </lineage>
</organism>
<dbReference type="Proteomes" id="UP000537181">
    <property type="component" value="Unassembled WGS sequence"/>
</dbReference>
<gene>
    <name evidence="1" type="ORF">GAJ12_00155</name>
</gene>
<dbReference type="EMBL" id="AASWKX010000001">
    <property type="protein sequence ID" value="EFH6163480.1"/>
    <property type="molecule type" value="Genomic_DNA"/>
</dbReference>
<name>A0A8S7TLE0_ECOLX</name>
<comment type="caution">
    <text evidence="1">The sequence shown here is derived from an EMBL/GenBank/DDBJ whole genome shotgun (WGS) entry which is preliminary data.</text>
</comment>
<dbReference type="AlphaFoldDB" id="A0A8S7TLE0"/>
<evidence type="ECO:0000313" key="2">
    <source>
        <dbReference type="Proteomes" id="UP000537181"/>
    </source>
</evidence>
<evidence type="ECO:0000313" key="1">
    <source>
        <dbReference type="EMBL" id="EFH6163480.1"/>
    </source>
</evidence>
<protein>
    <submittedName>
        <fullName evidence="1">Uncharacterized protein</fullName>
    </submittedName>
</protein>
<dbReference type="RefSeq" id="WP_039023248.1">
    <property type="nucleotide sequence ID" value="NZ_CADIIM010000035.1"/>
</dbReference>
<sequence>MKKIELKKGERTEELLRKYFLSIGYYVLRSVEFKYHGFDITDIDLWLYSRPSPISRERTNVDIKMKKQPQALERVLWTKGLQKVLDLEKCIVATTDRRPDVTEFGIKHDVLILDGNFLSKLTSTERYDDQRISEEDFEDILTSLEPDFYNNTLKHRYRQSKAILITKLNFDGINHLLEDIQFYLEKVATAEKESYYAACRALYSSISMFLITLDYSIKDIIFKEHEERIKVISDNIRYGVDGKEQAKKLLSMSTKLLSSFIGSTPIDNTTVITEVENQFQSIPAEIIANHFSTTQSMKQIFQLAIAFEGLAFSKDIPRTIDLPFEMKSIVGVLCDYNSIDRKKVIR</sequence>
<proteinExistence type="predicted"/>
<accession>A0A8S7TLE0</accession>
<reference evidence="1 2" key="1">
    <citation type="submission" date="2019-12" db="EMBL/GenBank/DDBJ databases">
        <authorList>
            <consortium name="NARMS: The National Antimicrobial Resistance Monitoring System"/>
        </authorList>
    </citation>
    <scope>NUCLEOTIDE SEQUENCE [LARGE SCALE GENOMIC DNA]</scope>
    <source>
        <strain evidence="1 2">CVM N19EC0596</strain>
    </source>
</reference>